<feature type="domain" description="Molybdopterin dinucleotide-binding" evidence="5">
    <location>
        <begin position="651"/>
        <end position="756"/>
    </location>
</feature>
<dbReference type="GO" id="GO:0008863">
    <property type="term" value="F:formate dehydrogenase (NAD+) activity"/>
    <property type="evidence" value="ECO:0007669"/>
    <property type="project" value="InterPro"/>
</dbReference>
<keyword evidence="1" id="KW-0479">Metal-binding</keyword>
<dbReference type="CDD" id="cd02787">
    <property type="entry name" value="MopB_CT_ydeP"/>
    <property type="match status" value="1"/>
</dbReference>
<dbReference type="PIRSF" id="PIRSF000144">
    <property type="entry name" value="CbbBc"/>
    <property type="match status" value="1"/>
</dbReference>
<protein>
    <submittedName>
        <fullName evidence="6">Oxidoreductase alpha (Molybdopterin) subunit</fullName>
    </submittedName>
</protein>
<sequence>MSTSKRKISATGSTAFSKLILKEPSTYAAGTKAVTVALKHAFKEMGVVKSLTGLAQMNQKEGFDCPGCAWPDPDKPSKIAEYCENGAKALAEEATNKKVDAAFFSKHSVEEISEWTDYQIGKSGRITEPMVLYPNSIHYQPISWNNAYGLIADQLHQLEDPNEAVFYTSGRSSNEAAFLYGLFIRAFGTNNMPDCSNMCHESSGVALKETLGIGKGSVTLDDFEKAEVIMVLGQNPGTNHPRMLSALQKCKEQGGKIISINPLAEAGLIRFKNPQEMKGVIAGGEALTDIHLQVKINQDVALLKAILIKLSALDQQRKDIFDHDFIQTYTQGYESFLEHLQDFDENELIKQSGVSSSLIDEAVNLLANKQKIIICWAMGLTQHKNGVENIKECVNLLLLKGSLGKPGAGTCPVRGHSNVQGDRSVGIVHHASIAFNTAVEKVFGFTPPTKEGLDTVHSIKAMHEGKAKVFFALGGNFVSAVSDTQYAADALQNCELTVQVSTKLNRTHTTAGKTSLILPTLGRSEFDTKNGKSRFFTVENSMGKVHRSKGMLKPASENLRSEPEIIGNIANSYFKGNHPVDWLNLSTDYTSIRAKLQEVINDFKGLEEKSKGSGFYLPNNVRKLDFSKLPNGKAQFSNCSLPTHHLQKDEFLMMTIRSHDQFNTTIYGMNDRYRGIFNERRVVLMNPDDIIEFGFTPLEIVDLTSTYDGTTRKAENFKIISYNIPEGNIATYFPETNILVPYNHYADKSNTPISKSVVIKILKKPT</sequence>
<evidence type="ECO:0000313" key="7">
    <source>
        <dbReference type="Proteomes" id="UP000198521"/>
    </source>
</evidence>
<gene>
    <name evidence="6" type="ORF">SAMN04487910_3726</name>
</gene>
<dbReference type="RefSeq" id="WP_091411235.1">
    <property type="nucleotide sequence ID" value="NZ_FOAB01000007.1"/>
</dbReference>
<name>A0A1H7UH66_AQUAM</name>
<dbReference type="Proteomes" id="UP000198521">
    <property type="component" value="Unassembled WGS sequence"/>
</dbReference>
<dbReference type="SUPFAM" id="SSF50692">
    <property type="entry name" value="ADC-like"/>
    <property type="match status" value="1"/>
</dbReference>
<keyword evidence="3" id="KW-0411">Iron-sulfur</keyword>
<evidence type="ECO:0000256" key="1">
    <source>
        <dbReference type="ARBA" id="ARBA00022723"/>
    </source>
</evidence>
<dbReference type="InterPro" id="IPR010046">
    <property type="entry name" value="Mopterin_OxRdtse_a_bac"/>
</dbReference>
<proteinExistence type="predicted"/>
<dbReference type="Gene3D" id="3.40.50.740">
    <property type="match status" value="1"/>
</dbReference>
<dbReference type="GO" id="GO:0051539">
    <property type="term" value="F:4 iron, 4 sulfur cluster binding"/>
    <property type="evidence" value="ECO:0007669"/>
    <property type="project" value="InterPro"/>
</dbReference>
<dbReference type="InterPro" id="IPR009010">
    <property type="entry name" value="Asp_de-COase-like_dom_sf"/>
</dbReference>
<feature type="domain" description="Molybdopterin oxidoreductase" evidence="4">
    <location>
        <begin position="125"/>
        <end position="570"/>
    </location>
</feature>
<dbReference type="GO" id="GO:0045333">
    <property type="term" value="P:cellular respiration"/>
    <property type="evidence" value="ECO:0007669"/>
    <property type="project" value="UniProtKB-ARBA"/>
</dbReference>
<evidence type="ECO:0000256" key="2">
    <source>
        <dbReference type="ARBA" id="ARBA00023004"/>
    </source>
</evidence>
<dbReference type="Pfam" id="PF01568">
    <property type="entry name" value="Molydop_binding"/>
    <property type="match status" value="1"/>
</dbReference>
<evidence type="ECO:0000256" key="3">
    <source>
        <dbReference type="ARBA" id="ARBA00023014"/>
    </source>
</evidence>
<dbReference type="GO" id="GO:0016020">
    <property type="term" value="C:membrane"/>
    <property type="evidence" value="ECO:0007669"/>
    <property type="project" value="TreeGrafter"/>
</dbReference>
<dbReference type="Pfam" id="PF00384">
    <property type="entry name" value="Molybdopterin"/>
    <property type="match status" value="1"/>
</dbReference>
<dbReference type="AlphaFoldDB" id="A0A1H7UH66"/>
<evidence type="ECO:0000259" key="5">
    <source>
        <dbReference type="Pfam" id="PF01568"/>
    </source>
</evidence>
<dbReference type="PANTHER" id="PTHR43105">
    <property type="entry name" value="RESPIRATORY NITRATE REDUCTASE"/>
    <property type="match status" value="1"/>
</dbReference>
<evidence type="ECO:0000313" key="6">
    <source>
        <dbReference type="EMBL" id="SEL96139.1"/>
    </source>
</evidence>
<dbReference type="STRING" id="1038014.SAMN04487910_3726"/>
<keyword evidence="7" id="KW-1185">Reference proteome</keyword>
<dbReference type="InterPro" id="IPR050123">
    <property type="entry name" value="Prok_molybdopt-oxidoreductase"/>
</dbReference>
<dbReference type="SUPFAM" id="SSF53706">
    <property type="entry name" value="Formate dehydrogenase/DMSO reductase, domains 1-3"/>
    <property type="match status" value="1"/>
</dbReference>
<dbReference type="EMBL" id="FOAB01000007">
    <property type="protein sequence ID" value="SEL96139.1"/>
    <property type="molecule type" value="Genomic_DNA"/>
</dbReference>
<dbReference type="GO" id="GO:0043546">
    <property type="term" value="F:molybdopterin cofactor binding"/>
    <property type="evidence" value="ECO:0007669"/>
    <property type="project" value="InterPro"/>
</dbReference>
<dbReference type="PANTHER" id="PTHR43105:SF4">
    <property type="entry name" value="PROTEIN YDEP"/>
    <property type="match status" value="1"/>
</dbReference>
<organism evidence="6 7">
    <name type="scientific">Aquimarina amphilecti</name>
    <dbReference type="NCBI Taxonomy" id="1038014"/>
    <lineage>
        <taxon>Bacteria</taxon>
        <taxon>Pseudomonadati</taxon>
        <taxon>Bacteroidota</taxon>
        <taxon>Flavobacteriia</taxon>
        <taxon>Flavobacteriales</taxon>
        <taxon>Flavobacteriaceae</taxon>
        <taxon>Aquimarina</taxon>
    </lineage>
</organism>
<dbReference type="InterPro" id="IPR006657">
    <property type="entry name" value="MoPterin_dinucl-bd_dom"/>
</dbReference>
<keyword evidence="2" id="KW-0408">Iron</keyword>
<evidence type="ECO:0000259" key="4">
    <source>
        <dbReference type="Pfam" id="PF00384"/>
    </source>
</evidence>
<dbReference type="NCBIfam" id="TIGR01701">
    <property type="entry name" value="Fdhalpha-like"/>
    <property type="match status" value="1"/>
</dbReference>
<dbReference type="Gene3D" id="3.40.228.10">
    <property type="entry name" value="Dimethylsulfoxide Reductase, domain 2"/>
    <property type="match status" value="1"/>
</dbReference>
<dbReference type="OrthoDB" id="9792592at2"/>
<accession>A0A1H7UH66</accession>
<dbReference type="GO" id="GO:0030151">
    <property type="term" value="F:molybdenum ion binding"/>
    <property type="evidence" value="ECO:0007669"/>
    <property type="project" value="InterPro"/>
</dbReference>
<reference evidence="6 7" key="1">
    <citation type="submission" date="2016-10" db="EMBL/GenBank/DDBJ databases">
        <authorList>
            <person name="de Groot N.N."/>
        </authorList>
    </citation>
    <scope>NUCLEOTIDE SEQUENCE [LARGE SCALE GENOMIC DNA]</scope>
    <source>
        <strain evidence="6 7">DSM 25232</strain>
    </source>
</reference>
<dbReference type="InterPro" id="IPR037951">
    <property type="entry name" value="MopB_CT_YdeP"/>
</dbReference>
<dbReference type="InterPro" id="IPR006656">
    <property type="entry name" value="Mopterin_OxRdtase"/>
</dbReference>